<name>A0ABZ2QVT7_9ACTN</name>
<keyword evidence="5 8" id="KW-0472">Membrane</keyword>
<dbReference type="InterPro" id="IPR011701">
    <property type="entry name" value="MFS"/>
</dbReference>
<keyword evidence="4 8" id="KW-1133">Transmembrane helix</keyword>
<feature type="compositionally biased region" description="Basic and acidic residues" evidence="7">
    <location>
        <begin position="218"/>
        <end position="237"/>
    </location>
</feature>
<feature type="transmembrane region" description="Helical" evidence="8">
    <location>
        <begin position="313"/>
        <end position="332"/>
    </location>
</feature>
<dbReference type="Proteomes" id="UP001626628">
    <property type="component" value="Chromosome"/>
</dbReference>
<organism evidence="10 11">
    <name type="scientific">Streptomyces sirii</name>
    <dbReference type="NCBI Taxonomy" id="3127701"/>
    <lineage>
        <taxon>Bacteria</taxon>
        <taxon>Bacillati</taxon>
        <taxon>Actinomycetota</taxon>
        <taxon>Actinomycetes</taxon>
        <taxon>Kitasatosporales</taxon>
        <taxon>Streptomycetaceae</taxon>
        <taxon>Streptomyces</taxon>
    </lineage>
</organism>
<evidence type="ECO:0000313" key="11">
    <source>
        <dbReference type="Proteomes" id="UP001626628"/>
    </source>
</evidence>
<dbReference type="InterPro" id="IPR036259">
    <property type="entry name" value="MFS_trans_sf"/>
</dbReference>
<feature type="domain" description="Major facilitator superfamily (MFS) profile" evidence="9">
    <location>
        <begin position="36"/>
        <end position="491"/>
    </location>
</feature>
<dbReference type="RefSeq" id="WP_407288441.1">
    <property type="nucleotide sequence ID" value="NZ_CP147982.1"/>
</dbReference>
<dbReference type="PROSITE" id="PS50850">
    <property type="entry name" value="MFS"/>
    <property type="match status" value="1"/>
</dbReference>
<keyword evidence="3 8" id="KW-0812">Transmembrane</keyword>
<keyword evidence="11" id="KW-1185">Reference proteome</keyword>
<feature type="transmembrane region" description="Helical" evidence="8">
    <location>
        <begin position="440"/>
        <end position="457"/>
    </location>
</feature>
<feature type="transmembrane region" description="Helical" evidence="8">
    <location>
        <begin position="469"/>
        <end position="486"/>
    </location>
</feature>
<dbReference type="SUPFAM" id="SSF103473">
    <property type="entry name" value="MFS general substrate transporter"/>
    <property type="match status" value="1"/>
</dbReference>
<feature type="transmembrane region" description="Helical" evidence="8">
    <location>
        <begin position="376"/>
        <end position="409"/>
    </location>
</feature>
<dbReference type="InterPro" id="IPR020846">
    <property type="entry name" value="MFS_dom"/>
</dbReference>
<feature type="transmembrane region" description="Helical" evidence="8">
    <location>
        <begin position="344"/>
        <end position="364"/>
    </location>
</feature>
<keyword evidence="2" id="KW-0813">Transport</keyword>
<reference evidence="10 11" key="1">
    <citation type="submission" date="2024-03" db="EMBL/GenBank/DDBJ databases">
        <title>The complete genome of Streptomyces sirii sp.nov.</title>
        <authorList>
            <person name="Zakalyukina Y.V."/>
            <person name="Belik A.R."/>
            <person name="Biryukov M.V."/>
            <person name="Baturina O.A."/>
            <person name="Kabilov M.R."/>
        </authorList>
    </citation>
    <scope>NUCLEOTIDE SEQUENCE [LARGE SCALE GENOMIC DNA]</scope>
    <source>
        <strain evidence="10 11">BP-8</strain>
    </source>
</reference>
<feature type="transmembrane region" description="Helical" evidence="8">
    <location>
        <begin position="169"/>
        <end position="187"/>
    </location>
</feature>
<proteinExistence type="predicted"/>
<feature type="transmembrane region" description="Helical" evidence="8">
    <location>
        <begin position="40"/>
        <end position="61"/>
    </location>
</feature>
<dbReference type="Gene3D" id="1.20.1720.10">
    <property type="entry name" value="Multidrug resistance protein D"/>
    <property type="match status" value="1"/>
</dbReference>
<evidence type="ECO:0000256" key="1">
    <source>
        <dbReference type="ARBA" id="ARBA00004651"/>
    </source>
</evidence>
<sequence length="496" mass="50328">MSDPAAAAAATDRTAAAAPEGPGRPAAPGRAFGARLMTPLLLGSLLNPVNSTMIATALVAIGRDFHVGAADTAWLISAMYLASAVGQPSMGRLADRAGPRRVFVAGAAAVCAAGLIGALAPGFGLLIVSRVVLGIGTAAAYPAAMAILRAESRRTGQPTPRYVLGRLSLAALGSAAIGPTLGGLLAATAGWRAVFAVNIPLALLALAGALAWLPPDRRTGRDEADAGRDEKGTRRGEPSPAGVAGALDPLGIALFAGALTCAMFFLLRLADPPWLLLAPAGALGAVLVWWQLRHPEPFIDLRTLARNGALVRTYLRQGLTYLVIYCVLYGFSQWLEQAHGYSPFHAGLVMLPMSVAAACCSLAGARTKGIRAPLTVAALCLAAGSAVFLLLAGTSPLIALLCAGALFGIPQGLASTGNQAAVYAQAPPDGVGAAAGLQRTSQYLGAITAAGLIGLLYGQRASDSGLHEIALIGVALALPLLALTLADRALSPRHQP</sequence>
<evidence type="ECO:0000259" key="9">
    <source>
        <dbReference type="PROSITE" id="PS50850"/>
    </source>
</evidence>
<dbReference type="Gene3D" id="1.20.1250.20">
    <property type="entry name" value="MFS general substrate transporter like domains"/>
    <property type="match status" value="1"/>
</dbReference>
<evidence type="ECO:0000256" key="4">
    <source>
        <dbReference type="ARBA" id="ARBA00022989"/>
    </source>
</evidence>
<protein>
    <submittedName>
        <fullName evidence="10">MFS transporter</fullName>
    </submittedName>
</protein>
<evidence type="ECO:0000256" key="5">
    <source>
        <dbReference type="ARBA" id="ARBA00023136"/>
    </source>
</evidence>
<feature type="transmembrane region" description="Helical" evidence="8">
    <location>
        <begin position="73"/>
        <end position="90"/>
    </location>
</feature>
<feature type="region of interest" description="Disordered" evidence="7">
    <location>
        <begin position="9"/>
        <end position="28"/>
    </location>
</feature>
<dbReference type="PANTHER" id="PTHR42718">
    <property type="entry name" value="MAJOR FACILITATOR SUPERFAMILY MULTIDRUG TRANSPORTER MFSC"/>
    <property type="match status" value="1"/>
</dbReference>
<dbReference type="EMBL" id="CP147982">
    <property type="protein sequence ID" value="WXK80376.1"/>
    <property type="molecule type" value="Genomic_DNA"/>
</dbReference>
<comment type="subcellular location">
    <subcellularLocation>
        <location evidence="1">Cell membrane</location>
        <topology evidence="1">Multi-pass membrane protein</topology>
    </subcellularLocation>
</comment>
<keyword evidence="6" id="KW-0046">Antibiotic resistance</keyword>
<evidence type="ECO:0000313" key="10">
    <source>
        <dbReference type="EMBL" id="WXK80376.1"/>
    </source>
</evidence>
<feature type="transmembrane region" description="Helical" evidence="8">
    <location>
        <begin position="273"/>
        <end position="292"/>
    </location>
</feature>
<accession>A0ABZ2QVT7</accession>
<evidence type="ECO:0000256" key="2">
    <source>
        <dbReference type="ARBA" id="ARBA00022448"/>
    </source>
</evidence>
<evidence type="ECO:0000256" key="7">
    <source>
        <dbReference type="SAM" id="MobiDB-lite"/>
    </source>
</evidence>
<evidence type="ECO:0000256" key="3">
    <source>
        <dbReference type="ARBA" id="ARBA00022692"/>
    </source>
</evidence>
<dbReference type="Pfam" id="PF07690">
    <property type="entry name" value="MFS_1"/>
    <property type="match status" value="1"/>
</dbReference>
<feature type="transmembrane region" description="Helical" evidence="8">
    <location>
        <begin position="193"/>
        <end position="213"/>
    </location>
</feature>
<feature type="transmembrane region" description="Helical" evidence="8">
    <location>
        <begin position="127"/>
        <end position="148"/>
    </location>
</feature>
<evidence type="ECO:0000256" key="8">
    <source>
        <dbReference type="SAM" id="Phobius"/>
    </source>
</evidence>
<feature type="region of interest" description="Disordered" evidence="7">
    <location>
        <begin position="218"/>
        <end position="242"/>
    </location>
</feature>
<evidence type="ECO:0000256" key="6">
    <source>
        <dbReference type="ARBA" id="ARBA00023251"/>
    </source>
</evidence>
<feature type="transmembrane region" description="Helical" evidence="8">
    <location>
        <begin position="241"/>
        <end position="267"/>
    </location>
</feature>
<feature type="transmembrane region" description="Helical" evidence="8">
    <location>
        <begin position="102"/>
        <end position="121"/>
    </location>
</feature>
<gene>
    <name evidence="10" type="ORF">WAB15_32625</name>
</gene>
<dbReference type="PANTHER" id="PTHR42718:SF9">
    <property type="entry name" value="MAJOR FACILITATOR SUPERFAMILY MULTIDRUG TRANSPORTER MFSC"/>
    <property type="match status" value="1"/>
</dbReference>